<organism evidence="1 2">
    <name type="scientific">Elsinoe batatas</name>
    <dbReference type="NCBI Taxonomy" id="2601811"/>
    <lineage>
        <taxon>Eukaryota</taxon>
        <taxon>Fungi</taxon>
        <taxon>Dikarya</taxon>
        <taxon>Ascomycota</taxon>
        <taxon>Pezizomycotina</taxon>
        <taxon>Dothideomycetes</taxon>
        <taxon>Dothideomycetidae</taxon>
        <taxon>Myriangiales</taxon>
        <taxon>Elsinoaceae</taxon>
        <taxon>Elsinoe</taxon>
    </lineage>
</organism>
<dbReference type="AlphaFoldDB" id="A0A8K0L9R7"/>
<accession>A0A8K0L9R7</accession>
<keyword evidence="2" id="KW-1185">Reference proteome</keyword>
<dbReference type="OrthoDB" id="10602860at2759"/>
<proteinExistence type="predicted"/>
<dbReference type="EMBL" id="JAESVG020000004">
    <property type="protein sequence ID" value="KAG8628298.1"/>
    <property type="molecule type" value="Genomic_DNA"/>
</dbReference>
<reference evidence="1" key="1">
    <citation type="submission" date="2021-07" db="EMBL/GenBank/DDBJ databases">
        <title>Elsinoe batatas strain:CRI-CJ2 Genome sequencing and assembly.</title>
        <authorList>
            <person name="Huang L."/>
        </authorList>
    </citation>
    <scope>NUCLEOTIDE SEQUENCE</scope>
    <source>
        <strain evidence="1">CRI-CJ2</strain>
    </source>
</reference>
<name>A0A8K0L9R7_9PEZI</name>
<evidence type="ECO:0000313" key="1">
    <source>
        <dbReference type="EMBL" id="KAG8628298.1"/>
    </source>
</evidence>
<protein>
    <submittedName>
        <fullName evidence="1">Uncharacterized protein</fullName>
    </submittedName>
</protein>
<dbReference type="Proteomes" id="UP000809789">
    <property type="component" value="Unassembled WGS sequence"/>
</dbReference>
<gene>
    <name evidence="1" type="ORF">KVT40_004171</name>
</gene>
<comment type="caution">
    <text evidence="1">The sequence shown here is derived from an EMBL/GenBank/DDBJ whole genome shotgun (WGS) entry which is preliminary data.</text>
</comment>
<sequence>MPPMCVARQSCKLPMLQSVLESRNSTLAISAFDRHSLGHLWVTMRKIATLSRHTQPIMNIQVLSCGVQLDVDTIASCLWFFRSFSASLSGQVTFGSCSGCQDHHPLRCQEEILLQVIADAAMEGYKRFGPASQRDVDDNRPPTFLTQLVFSFRFPRCCPRYRDFTKRTSQELENEFWYAWTYATPFPLDKLSHHTVLACHCKTGREFLNEEREVWRLLESGDRTEVVGKQIGIQYFYQVEVVKEIW</sequence>
<evidence type="ECO:0000313" key="2">
    <source>
        <dbReference type="Proteomes" id="UP000809789"/>
    </source>
</evidence>